<keyword evidence="7" id="KW-0282">Flagellum</keyword>
<dbReference type="InterPro" id="IPR046358">
    <property type="entry name" value="Flagellin_C"/>
</dbReference>
<proteinExistence type="inferred from homology"/>
<dbReference type="EMBL" id="QKOE01000011">
    <property type="protein sequence ID" value="PZA15740.1"/>
    <property type="molecule type" value="Genomic_DNA"/>
</dbReference>
<dbReference type="InterPro" id="IPR001029">
    <property type="entry name" value="Flagellin_N"/>
</dbReference>
<evidence type="ECO:0000313" key="8">
    <source>
        <dbReference type="Proteomes" id="UP000248259"/>
    </source>
</evidence>
<keyword evidence="3 4" id="KW-0975">Bacterial flagellum</keyword>
<comment type="subcellular location">
    <subcellularLocation>
        <location evidence="4">Secreted</location>
    </subcellularLocation>
    <subcellularLocation>
        <location evidence="4">Bacterial flagellum</location>
    </subcellularLocation>
</comment>
<dbReference type="Pfam" id="PF00669">
    <property type="entry name" value="Flagellin_N"/>
    <property type="match status" value="1"/>
</dbReference>
<evidence type="ECO:0000256" key="3">
    <source>
        <dbReference type="ARBA" id="ARBA00023143"/>
    </source>
</evidence>
<sequence length="494" mass="50496">MAQVINTNVASLNAQRNLNQSGNSLATSLQRLSSGLRINSAKDDAAGLAISERFTAQIRGLNQAVRNANDGVSLAQTAEGALGSAGEILQRVRELAVQSANASNSSGDRQALQNEVTQLVQELDRIATTTNFNGKNMFDGTFGTAQFQVGANANQTISTSTANLRTTQYGNNQVIDGGTQAGSAAWGSNGVTAGTLAINGYLGSANVGITAEATAKDMATAINAKTGETGVTATARTELRVSFGASGNYSLKLQSDNGSEGQAFSFTLSSATGADSLSAAVTAINGQSGKTGVTAELAEDGNSILLTNATGNDIGIRNDSVTNAGDVSVTKLSRDAEGTLSSVGAAQTVASNAADNAGALVSGYISLDSDRSFSYAPTTTNAFTGGASTLNKVSALDITTFNNSTQALKTVDAALNLINNQRSAFGALQSRFEATVSNLQTTSENLAASRSRILDADFASETANLTRAQILQQAGTAMLAQANSLPQNVLSLLR</sequence>
<keyword evidence="7" id="KW-0969">Cilium</keyword>
<dbReference type="AlphaFoldDB" id="A0A323UVP5"/>
<dbReference type="GO" id="GO:0009288">
    <property type="term" value="C:bacterial-type flagellum"/>
    <property type="evidence" value="ECO:0007669"/>
    <property type="project" value="UniProtKB-SubCell"/>
</dbReference>
<dbReference type="Gene3D" id="6.10.280.190">
    <property type="match status" value="1"/>
</dbReference>
<comment type="similarity">
    <text evidence="1 4">Belongs to the bacterial flagellin family.</text>
</comment>
<keyword evidence="7" id="KW-0966">Cell projection</keyword>
<dbReference type="PRINTS" id="PR00207">
    <property type="entry name" value="FLAGELLIN"/>
</dbReference>
<keyword evidence="8" id="KW-1185">Reference proteome</keyword>
<dbReference type="GO" id="GO:0005198">
    <property type="term" value="F:structural molecule activity"/>
    <property type="evidence" value="ECO:0007669"/>
    <property type="project" value="UniProtKB-UniRule"/>
</dbReference>
<evidence type="ECO:0000259" key="6">
    <source>
        <dbReference type="Pfam" id="PF00700"/>
    </source>
</evidence>
<dbReference type="GO" id="GO:0005576">
    <property type="term" value="C:extracellular region"/>
    <property type="evidence" value="ECO:0007669"/>
    <property type="project" value="UniProtKB-SubCell"/>
</dbReference>
<evidence type="ECO:0000259" key="5">
    <source>
        <dbReference type="Pfam" id="PF00669"/>
    </source>
</evidence>
<feature type="domain" description="Flagellin C-terminal" evidence="6">
    <location>
        <begin position="408"/>
        <end position="493"/>
    </location>
</feature>
<evidence type="ECO:0000256" key="4">
    <source>
        <dbReference type="RuleBase" id="RU362073"/>
    </source>
</evidence>
<evidence type="ECO:0000313" key="7">
    <source>
        <dbReference type="EMBL" id="PZA15740.1"/>
    </source>
</evidence>
<dbReference type="InterPro" id="IPR010810">
    <property type="entry name" value="Flagellin_hook_IN_motif"/>
</dbReference>
<dbReference type="RefSeq" id="WP_110526125.1">
    <property type="nucleotide sequence ID" value="NZ_QKOE01000011.1"/>
</dbReference>
<dbReference type="Gene3D" id="6.10.10.10">
    <property type="entry name" value="Flagellar export chaperone, C-terminal domain"/>
    <property type="match status" value="1"/>
</dbReference>
<protein>
    <recommendedName>
        <fullName evidence="4">Flagellin</fullName>
    </recommendedName>
</protein>
<dbReference type="Pfam" id="PF07196">
    <property type="entry name" value="Flagellin_IN"/>
    <property type="match status" value="2"/>
</dbReference>
<dbReference type="Gene3D" id="2.30.220.10">
    <property type="entry name" value="f41 fragment of flagellin, C-terminal domain"/>
    <property type="match status" value="1"/>
</dbReference>
<dbReference type="OrthoDB" id="9796789at2"/>
<dbReference type="InterPro" id="IPR042187">
    <property type="entry name" value="Flagellin_C_sub2"/>
</dbReference>
<dbReference type="SUPFAM" id="SSF64518">
    <property type="entry name" value="Phase 1 flagellin"/>
    <property type="match status" value="1"/>
</dbReference>
<dbReference type="PANTHER" id="PTHR42792:SF2">
    <property type="entry name" value="FLAGELLIN"/>
    <property type="match status" value="1"/>
</dbReference>
<dbReference type="Pfam" id="PF00700">
    <property type="entry name" value="Flagellin_C"/>
    <property type="match status" value="1"/>
</dbReference>
<gene>
    <name evidence="7" type="ORF">DNK49_14820</name>
</gene>
<name>A0A323UVP5_9RHOO</name>
<evidence type="ECO:0000256" key="1">
    <source>
        <dbReference type="ARBA" id="ARBA00005709"/>
    </source>
</evidence>
<comment type="caution">
    <text evidence="7">The sequence shown here is derived from an EMBL/GenBank/DDBJ whole genome shotgun (WGS) entry which is preliminary data.</text>
</comment>
<comment type="function">
    <text evidence="4">Flagellin is the subunit protein which polymerizes to form the filaments of bacterial flagella.</text>
</comment>
<evidence type="ECO:0000256" key="2">
    <source>
        <dbReference type="ARBA" id="ARBA00022525"/>
    </source>
</evidence>
<dbReference type="Gene3D" id="1.20.1330.10">
    <property type="entry name" value="f41 fragment of flagellin, N-terminal domain"/>
    <property type="match status" value="1"/>
</dbReference>
<dbReference type="Gene3D" id="2.170.280.10">
    <property type="entry name" value="f41 fragment of flagellin, middle domain"/>
    <property type="match status" value="1"/>
</dbReference>
<feature type="domain" description="Flagellin N-terminal" evidence="5">
    <location>
        <begin position="5"/>
        <end position="141"/>
    </location>
</feature>
<accession>A0A323UVP5</accession>
<keyword evidence="2 4" id="KW-0964">Secreted</keyword>
<dbReference type="PANTHER" id="PTHR42792">
    <property type="entry name" value="FLAGELLIN"/>
    <property type="match status" value="1"/>
</dbReference>
<dbReference type="InterPro" id="IPR001492">
    <property type="entry name" value="Flagellin"/>
</dbReference>
<reference evidence="7 8" key="1">
    <citation type="submission" date="2018-06" db="EMBL/GenBank/DDBJ databases">
        <title>Azoarcus communis strain SWub3 genome.</title>
        <authorList>
            <person name="Zorraquino Salvo V."/>
            <person name="Toubiana D."/>
            <person name="Blumwald E."/>
        </authorList>
    </citation>
    <scope>NUCLEOTIDE SEQUENCE [LARGE SCALE GENOMIC DNA]</scope>
    <source>
        <strain evidence="7 8">SWub3</strain>
    </source>
</reference>
<organism evidence="7 8">
    <name type="scientific">Parazoarcus communis SWub3 = DSM 12120</name>
    <dbReference type="NCBI Taxonomy" id="1121029"/>
    <lineage>
        <taxon>Bacteria</taxon>
        <taxon>Pseudomonadati</taxon>
        <taxon>Pseudomonadota</taxon>
        <taxon>Betaproteobacteria</taxon>
        <taxon>Rhodocyclales</taxon>
        <taxon>Zoogloeaceae</taxon>
        <taxon>Parazoarcus</taxon>
    </lineage>
</organism>
<dbReference type="Proteomes" id="UP000248259">
    <property type="component" value="Unassembled WGS sequence"/>
</dbReference>